<dbReference type="PANTHER" id="PTHR43201">
    <property type="entry name" value="ACYL-COA SYNTHETASE"/>
    <property type="match status" value="1"/>
</dbReference>
<dbReference type="InterPro" id="IPR042099">
    <property type="entry name" value="ANL_N_sf"/>
</dbReference>
<dbReference type="PROSITE" id="PS00455">
    <property type="entry name" value="AMP_BINDING"/>
    <property type="match status" value="1"/>
</dbReference>
<dbReference type="InterPro" id="IPR045851">
    <property type="entry name" value="AMP-bd_C_sf"/>
</dbReference>
<protein>
    <submittedName>
        <fullName evidence="4">O-succinylbenzoic acid--CoA ligase</fullName>
        <ecNumber evidence="4">6.2.1.26</ecNumber>
    </submittedName>
</protein>
<evidence type="ECO:0000259" key="2">
    <source>
        <dbReference type="Pfam" id="PF00501"/>
    </source>
</evidence>
<dbReference type="RefSeq" id="WP_196835481.1">
    <property type="nucleotide sequence ID" value="NZ_JADOTZ010000001.1"/>
</dbReference>
<dbReference type="Pfam" id="PF00501">
    <property type="entry name" value="AMP-binding"/>
    <property type="match status" value="1"/>
</dbReference>
<dbReference type="InterPro" id="IPR000873">
    <property type="entry name" value="AMP-dep_synth/lig_dom"/>
</dbReference>
<keyword evidence="5" id="KW-1185">Reference proteome</keyword>
<name>A0A931D5K9_9MICC</name>
<dbReference type="SUPFAM" id="SSF56801">
    <property type="entry name" value="Acetyl-CoA synthetase-like"/>
    <property type="match status" value="1"/>
</dbReference>
<dbReference type="Gene3D" id="3.30.300.30">
    <property type="match status" value="1"/>
</dbReference>
<comment type="caution">
    <text evidence="4">The sequence shown here is derived from an EMBL/GenBank/DDBJ whole genome shotgun (WGS) entry which is preliminary data.</text>
</comment>
<dbReference type="PANTHER" id="PTHR43201:SF8">
    <property type="entry name" value="ACYL-COA SYNTHETASE FAMILY MEMBER 3"/>
    <property type="match status" value="1"/>
</dbReference>
<dbReference type="InterPro" id="IPR025110">
    <property type="entry name" value="AMP-bd_C"/>
</dbReference>
<evidence type="ECO:0000313" key="5">
    <source>
        <dbReference type="Proteomes" id="UP000625033"/>
    </source>
</evidence>
<keyword evidence="4" id="KW-0436">Ligase</keyword>
<dbReference type="EC" id="6.2.1.26" evidence="4"/>
<dbReference type="Proteomes" id="UP000625033">
    <property type="component" value="Unassembled WGS sequence"/>
</dbReference>
<dbReference type="AlphaFoldDB" id="A0A931D5K9"/>
<organism evidence="4 5">
    <name type="scientific">Zhihengliuella flava</name>
    <dbReference type="NCBI Taxonomy" id="1285193"/>
    <lineage>
        <taxon>Bacteria</taxon>
        <taxon>Bacillati</taxon>
        <taxon>Actinomycetota</taxon>
        <taxon>Actinomycetes</taxon>
        <taxon>Micrococcales</taxon>
        <taxon>Micrococcaceae</taxon>
        <taxon>Zhihengliuella</taxon>
    </lineage>
</organism>
<sequence length="369" mass="37927">MLSEPLQALYGQLADALDEGPAIEPVDSSIGGDPVVEHPTDGPAGTAVVIRTSGSSGTPKRTALTVEALAASAEATAMALRADGQWLLALPPHYVAGLSVLTRSLFAGTAPVGLDLSAPFSVQGFTEAAAGMTDRTRLTSLVPTQLQRLLTDPSAETLAVLQRFNAILVGGGRTPDAVRAEAAKHGLAIHLTYGMSETCGGCVYDGVPLPGVQVSADGGRLSLGGPMVAAGYIGEPQRTAEHFSTDESGERWFRTDDVGTVTDGRLTVQGRLDDVVITGGVKVSADAVQRALEAVPAAGEVLVTGVPDDEWGAVVVCVYTGEASPHELSAAARAAHGPAAVPKRYLRVPELPRLSTGKPDRQAVAALFA</sequence>
<dbReference type="GO" id="GO:0031956">
    <property type="term" value="F:medium-chain fatty acid-CoA ligase activity"/>
    <property type="evidence" value="ECO:0007669"/>
    <property type="project" value="TreeGrafter"/>
</dbReference>
<dbReference type="InterPro" id="IPR020845">
    <property type="entry name" value="AMP-binding_CS"/>
</dbReference>
<comment type="similarity">
    <text evidence="1">Belongs to the ATP-dependent AMP-binding enzyme family.</text>
</comment>
<dbReference type="Gene3D" id="3.40.50.12780">
    <property type="entry name" value="N-terminal domain of ligase-like"/>
    <property type="match status" value="1"/>
</dbReference>
<dbReference type="Pfam" id="PF13193">
    <property type="entry name" value="AMP-binding_C"/>
    <property type="match status" value="1"/>
</dbReference>
<evidence type="ECO:0000313" key="4">
    <source>
        <dbReference type="EMBL" id="MBG6084130.1"/>
    </source>
</evidence>
<accession>A0A931D5K9</accession>
<dbReference type="EMBL" id="JADOTZ010000001">
    <property type="protein sequence ID" value="MBG6084130.1"/>
    <property type="molecule type" value="Genomic_DNA"/>
</dbReference>
<gene>
    <name evidence="4" type="ORF">IW252_000897</name>
</gene>
<proteinExistence type="inferred from homology"/>
<evidence type="ECO:0000256" key="1">
    <source>
        <dbReference type="ARBA" id="ARBA00006432"/>
    </source>
</evidence>
<feature type="domain" description="AMP-binding enzyme C-terminal" evidence="3">
    <location>
        <begin position="290"/>
        <end position="358"/>
    </location>
</feature>
<dbReference type="GO" id="GO:0008756">
    <property type="term" value="F:o-succinylbenzoate-CoA ligase activity"/>
    <property type="evidence" value="ECO:0007669"/>
    <property type="project" value="UniProtKB-EC"/>
</dbReference>
<reference evidence="4" key="1">
    <citation type="submission" date="2020-11" db="EMBL/GenBank/DDBJ databases">
        <title>Sequencing the genomes of 1000 actinobacteria strains.</title>
        <authorList>
            <person name="Klenk H.-P."/>
        </authorList>
    </citation>
    <scope>NUCLEOTIDE SEQUENCE</scope>
    <source>
        <strain evidence="4">DSM 26152</strain>
    </source>
</reference>
<feature type="domain" description="AMP-dependent synthetase/ligase" evidence="2">
    <location>
        <begin position="35"/>
        <end position="211"/>
    </location>
</feature>
<evidence type="ECO:0000259" key="3">
    <source>
        <dbReference type="Pfam" id="PF13193"/>
    </source>
</evidence>
<dbReference type="GO" id="GO:0006631">
    <property type="term" value="P:fatty acid metabolic process"/>
    <property type="evidence" value="ECO:0007669"/>
    <property type="project" value="TreeGrafter"/>
</dbReference>